<keyword evidence="4" id="KW-1133">Transmembrane helix</keyword>
<dbReference type="KEGG" id="azq:G3580_14935"/>
<gene>
    <name evidence="6" type="primary">lptC</name>
    <name evidence="6" type="ORF">G3580_14935</name>
</gene>
<evidence type="ECO:0000256" key="5">
    <source>
        <dbReference type="ARBA" id="ARBA00023136"/>
    </source>
</evidence>
<dbReference type="EMBL" id="CP048836">
    <property type="protein sequence ID" value="QID18801.1"/>
    <property type="molecule type" value="Genomic_DNA"/>
</dbReference>
<keyword evidence="3" id="KW-0812">Transmembrane</keyword>
<evidence type="ECO:0000256" key="1">
    <source>
        <dbReference type="ARBA" id="ARBA00022475"/>
    </source>
</evidence>
<dbReference type="AlphaFoldDB" id="A0A6C1B534"/>
<evidence type="ECO:0000256" key="3">
    <source>
        <dbReference type="ARBA" id="ARBA00022692"/>
    </source>
</evidence>
<name>A0A6C1B534_9RHOO</name>
<dbReference type="PANTHER" id="PTHR37481:SF1">
    <property type="entry name" value="LIPOPOLYSACCHARIDE EXPORT SYSTEM PROTEIN LPTC"/>
    <property type="match status" value="1"/>
</dbReference>
<dbReference type="NCBIfam" id="TIGR04409">
    <property type="entry name" value="LptC_YrbK"/>
    <property type="match status" value="1"/>
</dbReference>
<dbReference type="InterPro" id="IPR010664">
    <property type="entry name" value="LipoPS_assembly_LptC-rel"/>
</dbReference>
<evidence type="ECO:0000256" key="2">
    <source>
        <dbReference type="ARBA" id="ARBA00022519"/>
    </source>
</evidence>
<dbReference type="GO" id="GO:0030288">
    <property type="term" value="C:outer membrane-bounded periplasmic space"/>
    <property type="evidence" value="ECO:0007669"/>
    <property type="project" value="TreeGrafter"/>
</dbReference>
<dbReference type="GO" id="GO:0017089">
    <property type="term" value="F:glycolipid transfer activity"/>
    <property type="evidence" value="ECO:0007669"/>
    <property type="project" value="TreeGrafter"/>
</dbReference>
<dbReference type="GO" id="GO:0005886">
    <property type="term" value="C:plasma membrane"/>
    <property type="evidence" value="ECO:0007669"/>
    <property type="project" value="InterPro"/>
</dbReference>
<dbReference type="Proteomes" id="UP000501991">
    <property type="component" value="Chromosome"/>
</dbReference>
<dbReference type="InterPro" id="IPR026265">
    <property type="entry name" value="LptC"/>
</dbReference>
<keyword evidence="7" id="KW-1185">Reference proteome</keyword>
<dbReference type="InterPro" id="IPR052363">
    <property type="entry name" value="LPS_export_LptC"/>
</dbReference>
<reference evidence="6 7" key="1">
    <citation type="submission" date="2020-02" db="EMBL/GenBank/DDBJ databases">
        <title>Nitrogenibacter mangrovi gen. nov., sp. nov. isolated from mangrove sediment, a denitrifying betaproteobacterium.</title>
        <authorList>
            <person name="Liao H."/>
            <person name="Tian Y."/>
        </authorList>
    </citation>
    <scope>NUCLEOTIDE SEQUENCE [LARGE SCALE GENOMIC DNA]</scope>
    <source>
        <strain evidence="6 7">M9-3-2</strain>
    </source>
</reference>
<sequence length="189" mass="20732">MRLTLQHAFPVIALTVLAAGSFWLERATRGPGTAVEASEEQGPDIIVEQMALTRFDINGKPHYYLDAREMRHLPGQAHSRLTDPVVHLVRDALDMRLASRSADVRDDGDRVDMAGNVRGERTIPGEPTTHFASESLIVWPNVESAKSLDPVTITQDGATARGDTMTADNVFGVMTLTGHVQAHMPIKRK</sequence>
<evidence type="ECO:0000313" key="7">
    <source>
        <dbReference type="Proteomes" id="UP000501991"/>
    </source>
</evidence>
<dbReference type="PANTHER" id="PTHR37481">
    <property type="entry name" value="LIPOPOLYSACCHARIDE EXPORT SYSTEM PROTEIN LPTC"/>
    <property type="match status" value="1"/>
</dbReference>
<proteinExistence type="predicted"/>
<evidence type="ECO:0000256" key="4">
    <source>
        <dbReference type="ARBA" id="ARBA00022989"/>
    </source>
</evidence>
<organism evidence="6 7">
    <name type="scientific">Nitrogeniibacter mangrovi</name>
    <dbReference type="NCBI Taxonomy" id="2016596"/>
    <lineage>
        <taxon>Bacteria</taxon>
        <taxon>Pseudomonadati</taxon>
        <taxon>Pseudomonadota</taxon>
        <taxon>Betaproteobacteria</taxon>
        <taxon>Rhodocyclales</taxon>
        <taxon>Zoogloeaceae</taxon>
        <taxon>Nitrogeniibacter</taxon>
    </lineage>
</organism>
<evidence type="ECO:0000313" key="6">
    <source>
        <dbReference type="EMBL" id="QID18801.1"/>
    </source>
</evidence>
<keyword evidence="2" id="KW-0997">Cell inner membrane</keyword>
<dbReference type="RefSeq" id="WP_173766809.1">
    <property type="nucleotide sequence ID" value="NZ_CP048836.1"/>
</dbReference>
<protein>
    <submittedName>
        <fullName evidence="6">LPS export ABC transporter periplasmic protein LptC</fullName>
    </submittedName>
</protein>
<keyword evidence="5" id="KW-0472">Membrane</keyword>
<keyword evidence="1" id="KW-1003">Cell membrane</keyword>
<dbReference type="Gene3D" id="2.60.450.10">
    <property type="entry name" value="Lipopolysaccharide (LPS) transport protein A like domain"/>
    <property type="match status" value="1"/>
</dbReference>
<dbReference type="GO" id="GO:0015221">
    <property type="term" value="F:lipopolysaccharide transmembrane transporter activity"/>
    <property type="evidence" value="ECO:0007669"/>
    <property type="project" value="InterPro"/>
</dbReference>
<dbReference type="Pfam" id="PF06835">
    <property type="entry name" value="LptC"/>
    <property type="match status" value="1"/>
</dbReference>
<accession>A0A6C1B534</accession>